<dbReference type="GO" id="GO:0006094">
    <property type="term" value="P:gluconeogenesis"/>
    <property type="evidence" value="ECO:0007669"/>
    <property type="project" value="UniProtKB-UniPathway"/>
</dbReference>
<organism evidence="4 5">
    <name type="scientific">Candidatus Roizmanbacteria bacterium RIFCSPHIGHO2_02_FULL_39_9</name>
    <dbReference type="NCBI Taxonomy" id="1802040"/>
    <lineage>
        <taxon>Bacteria</taxon>
        <taxon>Candidatus Roizmaniibacteriota</taxon>
    </lineage>
</organism>
<dbReference type="GO" id="GO:0005829">
    <property type="term" value="C:cytosol"/>
    <property type="evidence" value="ECO:0007669"/>
    <property type="project" value="TreeGrafter"/>
</dbReference>
<keyword evidence="3" id="KW-0312">Gluconeogenesis</keyword>
<evidence type="ECO:0000313" key="5">
    <source>
        <dbReference type="Proteomes" id="UP000178597"/>
    </source>
</evidence>
<dbReference type="EC" id="5.3.1.1" evidence="3"/>
<comment type="caution">
    <text evidence="4">The sequence shown here is derived from an EMBL/GenBank/DDBJ whole genome shotgun (WGS) entry which is preliminary data.</text>
</comment>
<dbReference type="InterPro" id="IPR035990">
    <property type="entry name" value="TIM_sf"/>
</dbReference>
<keyword evidence="2 3" id="KW-0413">Isomerase</keyword>
<evidence type="ECO:0000313" key="4">
    <source>
        <dbReference type="EMBL" id="OGK25540.1"/>
    </source>
</evidence>
<evidence type="ECO:0000256" key="2">
    <source>
        <dbReference type="ARBA" id="ARBA00023235"/>
    </source>
</evidence>
<comment type="similarity">
    <text evidence="1 3">Belongs to the triosephosphate isomerase family.</text>
</comment>
<dbReference type="EMBL" id="MFZP01000063">
    <property type="protein sequence ID" value="OGK25540.1"/>
    <property type="molecule type" value="Genomic_DNA"/>
</dbReference>
<comment type="subunit">
    <text evidence="3">Homodimer.</text>
</comment>
<dbReference type="AlphaFoldDB" id="A0A1F7H272"/>
<comment type="pathway">
    <text evidence="3">Carbohydrate degradation; glycolysis; D-glyceraldehyde 3-phosphate from glycerone phosphate: step 1/1.</text>
</comment>
<dbReference type="GO" id="GO:0004807">
    <property type="term" value="F:triose-phosphate isomerase activity"/>
    <property type="evidence" value="ECO:0007669"/>
    <property type="project" value="UniProtKB-EC"/>
</dbReference>
<name>A0A1F7H272_9BACT</name>
<dbReference type="GO" id="GO:0006096">
    <property type="term" value="P:glycolytic process"/>
    <property type="evidence" value="ECO:0007669"/>
    <property type="project" value="UniProtKB-UniPathway"/>
</dbReference>
<evidence type="ECO:0000256" key="3">
    <source>
        <dbReference type="RuleBase" id="RU363013"/>
    </source>
</evidence>
<comment type="subcellular location">
    <subcellularLocation>
        <location evidence="3">Cytoplasm</location>
    </subcellularLocation>
</comment>
<proteinExistence type="inferred from homology"/>
<sequence>MRYFIANWKARKNLKEGYDWFEAFSARINSNQNLNTTLHNGEVKIIVCPPHPLISPLKEKFGDRLPIYFGAQDVSQFEEGSYTGEVTAKSLEGLVNYVIVGHSERRRYLNETNEMIINKIIQAKKYNIEPILCVRNQEDLPLKNVDIISYEPVQAIGTGKNEDPKDILGMKKRLQIPRSTVFFYGGSVNKTTILDYLKTDEINGFLIGTASNDPLDFYNIVSTAILKK</sequence>
<dbReference type="GO" id="GO:0019563">
    <property type="term" value="P:glycerol catabolic process"/>
    <property type="evidence" value="ECO:0007669"/>
    <property type="project" value="TreeGrafter"/>
</dbReference>
<keyword evidence="3" id="KW-0963">Cytoplasm</keyword>
<dbReference type="Pfam" id="PF00121">
    <property type="entry name" value="TIM"/>
    <property type="match status" value="1"/>
</dbReference>
<dbReference type="GO" id="GO:0046166">
    <property type="term" value="P:glyceraldehyde-3-phosphate biosynthetic process"/>
    <property type="evidence" value="ECO:0007669"/>
    <property type="project" value="TreeGrafter"/>
</dbReference>
<gene>
    <name evidence="4" type="ORF">A3C28_01640</name>
</gene>
<reference evidence="4 5" key="1">
    <citation type="journal article" date="2016" name="Nat. Commun.">
        <title>Thousands of microbial genomes shed light on interconnected biogeochemical processes in an aquifer system.</title>
        <authorList>
            <person name="Anantharaman K."/>
            <person name="Brown C.T."/>
            <person name="Hug L.A."/>
            <person name="Sharon I."/>
            <person name="Castelle C.J."/>
            <person name="Probst A.J."/>
            <person name="Thomas B.C."/>
            <person name="Singh A."/>
            <person name="Wilkins M.J."/>
            <person name="Karaoz U."/>
            <person name="Brodie E.L."/>
            <person name="Williams K.H."/>
            <person name="Hubbard S.S."/>
            <person name="Banfield J.F."/>
        </authorList>
    </citation>
    <scope>NUCLEOTIDE SEQUENCE [LARGE SCALE GENOMIC DNA]</scope>
</reference>
<dbReference type="PROSITE" id="PS51440">
    <property type="entry name" value="TIM_2"/>
    <property type="match status" value="1"/>
</dbReference>
<comment type="pathway">
    <text evidence="3">Carbohydrate biosynthesis; gluconeogenesis.</text>
</comment>
<dbReference type="Proteomes" id="UP000178597">
    <property type="component" value="Unassembled WGS sequence"/>
</dbReference>
<comment type="catalytic activity">
    <reaction evidence="3">
        <text>D-glyceraldehyde 3-phosphate = dihydroxyacetone phosphate</text>
        <dbReference type="Rhea" id="RHEA:18585"/>
        <dbReference type="ChEBI" id="CHEBI:57642"/>
        <dbReference type="ChEBI" id="CHEBI:59776"/>
        <dbReference type="EC" id="5.3.1.1"/>
    </reaction>
</comment>
<dbReference type="CDD" id="cd00311">
    <property type="entry name" value="TIM"/>
    <property type="match status" value="1"/>
</dbReference>
<dbReference type="STRING" id="1802040.A3C28_01640"/>
<dbReference type="InterPro" id="IPR000652">
    <property type="entry name" value="Triosephosphate_isomerase"/>
</dbReference>
<accession>A0A1F7H272</accession>
<evidence type="ECO:0000256" key="1">
    <source>
        <dbReference type="ARBA" id="ARBA00007422"/>
    </source>
</evidence>
<dbReference type="InterPro" id="IPR013785">
    <property type="entry name" value="Aldolase_TIM"/>
</dbReference>
<dbReference type="PANTHER" id="PTHR21139">
    <property type="entry name" value="TRIOSEPHOSPHATE ISOMERASE"/>
    <property type="match status" value="1"/>
</dbReference>
<dbReference type="UniPathway" id="UPA00109">
    <property type="reaction ID" value="UER00189"/>
</dbReference>
<dbReference type="UniPathway" id="UPA00138"/>
<keyword evidence="3" id="KW-0324">Glycolysis</keyword>
<protein>
    <recommendedName>
        <fullName evidence="3">Triosephosphate isomerase</fullName>
        <ecNumber evidence="3">5.3.1.1</ecNumber>
    </recommendedName>
</protein>
<dbReference type="PANTHER" id="PTHR21139:SF42">
    <property type="entry name" value="TRIOSEPHOSPHATE ISOMERASE"/>
    <property type="match status" value="1"/>
</dbReference>
<dbReference type="SUPFAM" id="SSF51351">
    <property type="entry name" value="Triosephosphate isomerase (TIM)"/>
    <property type="match status" value="1"/>
</dbReference>
<dbReference type="Gene3D" id="3.20.20.70">
    <property type="entry name" value="Aldolase class I"/>
    <property type="match status" value="2"/>
</dbReference>